<dbReference type="OrthoDB" id="9816277at2"/>
<dbReference type="KEGG" id="lmu:LBLM1_07335"/>
<proteinExistence type="predicted"/>
<keyword evidence="3" id="KW-1185">Reference proteome</keyword>
<protein>
    <recommendedName>
        <fullName evidence="1">IrrE N-terminal-like domain-containing protein</fullName>
    </recommendedName>
</protein>
<organism evidence="2 3">
    <name type="scientific">Limosilactobacillus mucosae LM1</name>
    <dbReference type="NCBI Taxonomy" id="1130798"/>
    <lineage>
        <taxon>Bacteria</taxon>
        <taxon>Bacillati</taxon>
        <taxon>Bacillota</taxon>
        <taxon>Bacilli</taxon>
        <taxon>Lactobacillales</taxon>
        <taxon>Lactobacillaceae</taxon>
        <taxon>Limosilactobacillus</taxon>
    </lineage>
</organism>
<name>A0A0D4CKY5_LIMMU</name>
<evidence type="ECO:0000313" key="2">
    <source>
        <dbReference type="EMBL" id="AJT50832.1"/>
    </source>
</evidence>
<reference evidence="2 3" key="1">
    <citation type="journal article" date="2012" name="J. Bacteriol.">
        <title>Genome sequence of Lactobacillus mucosae LM1, isolated from piglet feces.</title>
        <authorList>
            <person name="Lee J.H."/>
            <person name="Valeriano V.D."/>
            <person name="Shin Y.R."/>
            <person name="Chae J.P."/>
            <person name="Kim G.B."/>
            <person name="Ham J.S."/>
            <person name="Chun J."/>
            <person name="Kang D.K."/>
        </authorList>
    </citation>
    <scope>NUCLEOTIDE SEQUENCE [LARGE SCALE GENOMIC DNA]</scope>
    <source>
        <strain evidence="2 3">LM1</strain>
    </source>
</reference>
<dbReference type="Gene3D" id="1.10.10.2910">
    <property type="match status" value="1"/>
</dbReference>
<dbReference type="EMBL" id="CP011013">
    <property type="protein sequence ID" value="AJT50832.1"/>
    <property type="molecule type" value="Genomic_DNA"/>
</dbReference>
<evidence type="ECO:0000259" key="1">
    <source>
        <dbReference type="Pfam" id="PF06114"/>
    </source>
</evidence>
<gene>
    <name evidence="2" type="ORF">LBLM1_07335</name>
</gene>
<evidence type="ECO:0000313" key="3">
    <source>
        <dbReference type="Proteomes" id="UP000003645"/>
    </source>
</evidence>
<dbReference type="RefSeq" id="WP_045025448.1">
    <property type="nucleotide sequence ID" value="NZ_CP011013.1"/>
</dbReference>
<dbReference type="AlphaFoldDB" id="A0A0D4CKY5"/>
<dbReference type="HOGENOM" id="CLU_100942_2_0_9"/>
<accession>A0A0D4CKY5</accession>
<sequence length="190" mass="22392">MFDIKNFPIRIIPLFGRFDRITLIPYTQAAAKERITINELISKVTRSDDAATLKRADKYFVFYNDSTYEKTVERIRYSIIHELGHIALNHFRDERTLLTRSAMSNEEYEKLEVEANFFAAEFLSPKALISTKWKVSEIQAVFRVSKDSATKTQQFILRNPWFQNRIYSEIDNKQYKFYPSRSLDTLLPGV</sequence>
<dbReference type="Proteomes" id="UP000003645">
    <property type="component" value="Chromosome"/>
</dbReference>
<dbReference type="Pfam" id="PF06114">
    <property type="entry name" value="Peptidase_M78"/>
    <property type="match status" value="1"/>
</dbReference>
<feature type="domain" description="IrrE N-terminal-like" evidence="1">
    <location>
        <begin position="55"/>
        <end position="149"/>
    </location>
</feature>
<dbReference type="InterPro" id="IPR010359">
    <property type="entry name" value="IrrE_HExxH"/>
</dbReference>